<feature type="transmembrane region" description="Helical" evidence="9">
    <location>
        <begin position="470"/>
        <end position="486"/>
    </location>
</feature>
<evidence type="ECO:0000256" key="3">
    <source>
        <dbReference type="ARBA" id="ARBA00022448"/>
    </source>
</evidence>
<dbReference type="GO" id="GO:0016471">
    <property type="term" value="C:vacuolar proton-transporting V-type ATPase complex"/>
    <property type="evidence" value="ECO:0007669"/>
    <property type="project" value="TreeGrafter"/>
</dbReference>
<feature type="transmembrane region" description="Helical" evidence="9">
    <location>
        <begin position="546"/>
        <end position="566"/>
    </location>
</feature>
<keyword evidence="3" id="KW-0813">Transport</keyword>
<feature type="transmembrane region" description="Helical" evidence="9">
    <location>
        <begin position="518"/>
        <end position="539"/>
    </location>
</feature>
<comment type="similarity">
    <text evidence="2">Belongs to the V-ATPase 116 kDa subunit family.</text>
</comment>
<feature type="transmembrane region" description="Helical" evidence="9">
    <location>
        <begin position="401"/>
        <end position="424"/>
    </location>
</feature>
<evidence type="ECO:0000256" key="5">
    <source>
        <dbReference type="ARBA" id="ARBA00022989"/>
    </source>
</evidence>
<keyword evidence="7 9" id="KW-0472">Membrane</keyword>
<dbReference type="GO" id="GO:0007035">
    <property type="term" value="P:vacuolar acidification"/>
    <property type="evidence" value="ECO:0007669"/>
    <property type="project" value="TreeGrafter"/>
</dbReference>
<dbReference type="PANTHER" id="PTHR11629:SF63">
    <property type="entry name" value="V-TYPE PROTON ATPASE SUBUNIT A"/>
    <property type="match status" value="1"/>
</dbReference>
<sequence length="603" mass="66576">MIAPMKKYSFLVFHREYEEFLLKLRDMGVVHIIEKEGALTEEIREQLQQAEQLDKLIRSLENRGVTPGAAVSVEDVTVLYDEINGILNKQSLLAQRQAQLRKEMAETQPWGDFSTELIHRLEDKSIRIRLFIASLRSWDPELVKDAEIFEISRSAGMIYFAWVDTGQPFPVIDADEVRLPAHSLTELLELKKEIAEEESGLNARLDEIAAGNLDALKTYRQQLLQDAELEKAFSTTTSEAGDKLHILEGWIPAGTADVLNRFLDQEGVFYLSESPVPGDSVPILLKNKGFASKFEMLGELYSLPGYKELDLTPFFAPFYTIFFGFCLGDAGYGVLMTIAALIARAKVGKHLKPVATLVSYLGISTILFGLISGTAFGINLYETGLPGYSRMQELFVANGTDINSILFALSLILGGIQIIFGMVLKAANETVQFGFRYALGTIGWIILLVGLAAVFGLSKYAGIPMEMLKPVMYAVLAAGGILVLFMNSPGKNLLMNFGIGLWNSYNMVTGVLGDLLSYIRLFALGISSAILGFVFNSLALSVGTSIIGIFFMVIILVIGHGINIFMSGLGSFVHPMRLTFVEFYKNSGFSGGGRKYEPFRKLT</sequence>
<evidence type="ECO:0000256" key="1">
    <source>
        <dbReference type="ARBA" id="ARBA00004141"/>
    </source>
</evidence>
<evidence type="ECO:0008006" key="11">
    <source>
        <dbReference type="Google" id="ProtNLM"/>
    </source>
</evidence>
<dbReference type="GO" id="GO:0051117">
    <property type="term" value="F:ATPase binding"/>
    <property type="evidence" value="ECO:0007669"/>
    <property type="project" value="TreeGrafter"/>
</dbReference>
<comment type="subcellular location">
    <subcellularLocation>
        <location evidence="1">Membrane</location>
        <topology evidence="1">Multi-pass membrane protein</topology>
    </subcellularLocation>
</comment>
<keyword evidence="4 9" id="KW-0812">Transmembrane</keyword>
<feature type="transmembrane region" description="Helical" evidence="9">
    <location>
        <begin position="436"/>
        <end position="458"/>
    </location>
</feature>
<keyword evidence="5 9" id="KW-1133">Transmembrane helix</keyword>
<dbReference type="AlphaFoldDB" id="A0A644UQI1"/>
<feature type="transmembrane region" description="Helical" evidence="9">
    <location>
        <begin position="354"/>
        <end position="381"/>
    </location>
</feature>
<evidence type="ECO:0000256" key="9">
    <source>
        <dbReference type="SAM" id="Phobius"/>
    </source>
</evidence>
<evidence type="ECO:0000256" key="6">
    <source>
        <dbReference type="ARBA" id="ARBA00023065"/>
    </source>
</evidence>
<feature type="coiled-coil region" evidence="8">
    <location>
        <begin position="33"/>
        <end position="63"/>
    </location>
</feature>
<keyword evidence="6" id="KW-0406">Ion transport</keyword>
<accession>A0A644UQI1</accession>
<evidence type="ECO:0000256" key="8">
    <source>
        <dbReference type="SAM" id="Coils"/>
    </source>
</evidence>
<comment type="caution">
    <text evidence="10">The sequence shown here is derived from an EMBL/GenBank/DDBJ whole genome shotgun (WGS) entry which is preliminary data.</text>
</comment>
<evidence type="ECO:0000256" key="7">
    <source>
        <dbReference type="ARBA" id="ARBA00023136"/>
    </source>
</evidence>
<proteinExistence type="inferred from homology"/>
<dbReference type="PANTHER" id="PTHR11629">
    <property type="entry name" value="VACUOLAR PROTON ATPASES"/>
    <property type="match status" value="1"/>
</dbReference>
<dbReference type="GO" id="GO:0046961">
    <property type="term" value="F:proton-transporting ATPase activity, rotational mechanism"/>
    <property type="evidence" value="ECO:0007669"/>
    <property type="project" value="InterPro"/>
</dbReference>
<dbReference type="InterPro" id="IPR002490">
    <property type="entry name" value="V-ATPase_116kDa_su"/>
</dbReference>
<reference evidence="10" key="1">
    <citation type="submission" date="2019-08" db="EMBL/GenBank/DDBJ databases">
        <authorList>
            <person name="Kucharzyk K."/>
            <person name="Murdoch R.W."/>
            <person name="Higgins S."/>
            <person name="Loffler F."/>
        </authorList>
    </citation>
    <scope>NUCLEOTIDE SEQUENCE</scope>
</reference>
<gene>
    <name evidence="10" type="ORF">SDC9_27095</name>
</gene>
<organism evidence="10">
    <name type="scientific">bioreactor metagenome</name>
    <dbReference type="NCBI Taxonomy" id="1076179"/>
    <lineage>
        <taxon>unclassified sequences</taxon>
        <taxon>metagenomes</taxon>
        <taxon>ecological metagenomes</taxon>
    </lineage>
</organism>
<dbReference type="GO" id="GO:0033179">
    <property type="term" value="C:proton-transporting V-type ATPase, V0 domain"/>
    <property type="evidence" value="ECO:0007669"/>
    <property type="project" value="InterPro"/>
</dbReference>
<dbReference type="Pfam" id="PF01496">
    <property type="entry name" value="V_ATPase_I"/>
    <property type="match status" value="1"/>
</dbReference>
<feature type="transmembrane region" description="Helical" evidence="9">
    <location>
        <begin position="493"/>
        <end position="512"/>
    </location>
</feature>
<evidence type="ECO:0000313" key="10">
    <source>
        <dbReference type="EMBL" id="MPL81181.1"/>
    </source>
</evidence>
<protein>
    <recommendedName>
        <fullName evidence="11">V-type ATP synthase subunit I</fullName>
    </recommendedName>
</protein>
<name>A0A644UQI1_9ZZZZ</name>
<evidence type="ECO:0000256" key="4">
    <source>
        <dbReference type="ARBA" id="ARBA00022692"/>
    </source>
</evidence>
<feature type="transmembrane region" description="Helical" evidence="9">
    <location>
        <begin position="318"/>
        <end position="342"/>
    </location>
</feature>
<dbReference type="EMBL" id="VSSQ01000146">
    <property type="protein sequence ID" value="MPL81181.1"/>
    <property type="molecule type" value="Genomic_DNA"/>
</dbReference>
<keyword evidence="8" id="KW-0175">Coiled coil</keyword>
<evidence type="ECO:0000256" key="2">
    <source>
        <dbReference type="ARBA" id="ARBA00009904"/>
    </source>
</evidence>